<dbReference type="InterPro" id="IPR002738">
    <property type="entry name" value="RNase_P_p30"/>
</dbReference>
<evidence type="ECO:0000313" key="7">
    <source>
        <dbReference type="Proteomes" id="UP000247702"/>
    </source>
</evidence>
<feature type="region of interest" description="Disordered" evidence="4">
    <location>
        <begin position="282"/>
        <end position="306"/>
    </location>
</feature>
<dbReference type="PANTHER" id="PTHR13031:SF0">
    <property type="entry name" value="RIBONUCLEASE P PROTEIN SUBUNIT P30"/>
    <property type="match status" value="1"/>
</dbReference>
<comment type="subcellular location">
    <subcellularLocation>
        <location evidence="1">Nucleus</location>
    </subcellularLocation>
</comment>
<keyword evidence="7" id="KW-1185">Reference proteome</keyword>
<dbReference type="GO" id="GO:0005655">
    <property type="term" value="C:nucleolar ribonuclease P complex"/>
    <property type="evidence" value="ECO:0007669"/>
    <property type="project" value="TreeGrafter"/>
</dbReference>
<evidence type="ECO:0000256" key="1">
    <source>
        <dbReference type="ARBA" id="ARBA00004123"/>
    </source>
</evidence>
<proteinExistence type="inferred from homology"/>
<dbReference type="Proteomes" id="UP000247702">
    <property type="component" value="Unassembled WGS sequence"/>
</dbReference>
<evidence type="ECO:0000256" key="4">
    <source>
        <dbReference type="SAM" id="MobiDB-lite"/>
    </source>
</evidence>
<reference evidence="6" key="2">
    <citation type="submission" date="2019-10" db="EMBL/GenBank/DDBJ databases">
        <title>Conservation and host-specific expression of non-tandemly repeated heterogenous ribosome RNA gene in arbuscular mycorrhizal fungi.</title>
        <authorList>
            <person name="Maeda T."/>
            <person name="Kobayashi Y."/>
            <person name="Nakagawa T."/>
            <person name="Ezawa T."/>
            <person name="Yamaguchi K."/>
            <person name="Bino T."/>
            <person name="Nishimoto Y."/>
            <person name="Shigenobu S."/>
            <person name="Kawaguchi M."/>
        </authorList>
    </citation>
    <scope>NUCLEOTIDE SEQUENCE</scope>
    <source>
        <strain evidence="6">HR1</strain>
    </source>
</reference>
<dbReference type="OrthoDB" id="17948at2759"/>
<dbReference type="STRING" id="94130.A0A2Z6SGH4"/>
<evidence type="ECO:0000256" key="3">
    <source>
        <dbReference type="ARBA" id="ARBA00022694"/>
    </source>
</evidence>
<dbReference type="Gene3D" id="3.20.20.140">
    <property type="entry name" value="Metal-dependent hydrolases"/>
    <property type="match status" value="1"/>
</dbReference>
<accession>A0A2Z6SGH4</accession>
<comment type="similarity">
    <text evidence="2">Belongs to the eukaryotic/archaeal RNase P protein component 3 family.</text>
</comment>
<feature type="compositionally biased region" description="Acidic residues" evidence="4">
    <location>
        <begin position="289"/>
        <end position="306"/>
    </location>
</feature>
<organism evidence="5 7">
    <name type="scientific">Rhizophagus clarus</name>
    <dbReference type="NCBI Taxonomy" id="94130"/>
    <lineage>
        <taxon>Eukaryota</taxon>
        <taxon>Fungi</taxon>
        <taxon>Fungi incertae sedis</taxon>
        <taxon>Mucoromycota</taxon>
        <taxon>Glomeromycotina</taxon>
        <taxon>Glomeromycetes</taxon>
        <taxon>Glomerales</taxon>
        <taxon>Glomeraceae</taxon>
        <taxon>Rhizophagus</taxon>
    </lineage>
</organism>
<protein>
    <submittedName>
        <fullName evidence="6">Ribonuclease P protein subunit p30</fullName>
    </submittedName>
</protein>
<dbReference type="InterPro" id="IPR016195">
    <property type="entry name" value="Pol/histidinol_Pase-like"/>
</dbReference>
<keyword evidence="3" id="KW-0819">tRNA processing</keyword>
<gene>
    <name evidence="6" type="ORF">RCL2_003053700</name>
    <name evidence="5" type="ORF">RclHR1_00570005</name>
</gene>
<name>A0A2Z6SGH4_9GLOM</name>
<dbReference type="EMBL" id="BLAL01000338">
    <property type="protein sequence ID" value="GET04230.1"/>
    <property type="molecule type" value="Genomic_DNA"/>
</dbReference>
<dbReference type="EMBL" id="BEXD01003948">
    <property type="protein sequence ID" value="GBC04449.1"/>
    <property type="molecule type" value="Genomic_DNA"/>
</dbReference>
<dbReference type="GO" id="GO:0008033">
    <property type="term" value="P:tRNA processing"/>
    <property type="evidence" value="ECO:0007669"/>
    <property type="project" value="UniProtKB-KW"/>
</dbReference>
<dbReference type="Pfam" id="PF01876">
    <property type="entry name" value="RNase_P_p30"/>
    <property type="match status" value="1"/>
</dbReference>
<dbReference type="AlphaFoldDB" id="A0A2Z6SGH4"/>
<evidence type="ECO:0000256" key="2">
    <source>
        <dbReference type="ARBA" id="ARBA00007331"/>
    </source>
</evidence>
<dbReference type="Proteomes" id="UP000615446">
    <property type="component" value="Unassembled WGS sequence"/>
</dbReference>
<comment type="caution">
    <text evidence="5">The sequence shown here is derived from an EMBL/GenBank/DDBJ whole genome shotgun (WGS) entry which is preliminary data.</text>
</comment>
<dbReference type="SUPFAM" id="SSF89550">
    <property type="entry name" value="PHP domain-like"/>
    <property type="match status" value="1"/>
</dbReference>
<reference evidence="5 7" key="1">
    <citation type="submission" date="2017-11" db="EMBL/GenBank/DDBJ databases">
        <title>The genome of Rhizophagus clarus HR1 reveals common genetic basis of auxotrophy among arbuscular mycorrhizal fungi.</title>
        <authorList>
            <person name="Kobayashi Y."/>
        </authorList>
    </citation>
    <scope>NUCLEOTIDE SEQUENCE [LARGE SCALE GENOMIC DNA]</scope>
    <source>
        <strain evidence="5 7">HR1</strain>
    </source>
</reference>
<dbReference type="GO" id="GO:0003723">
    <property type="term" value="F:RNA binding"/>
    <property type="evidence" value="ECO:0007669"/>
    <property type="project" value="TreeGrafter"/>
</dbReference>
<sequence length="306" mass="34445">MFYDLNLPYPTQPNIAQQQTELRKRVDLLIKFGYQVVAYNHTITGKLDKANPINKLETYNDSPDSPSGKQQKIEQLSRITVVIEDASQNYGLSSTNNIISSYDIVAVQPTNEKIFQNACGTLEVDIITLEMGSRLPFYIKHGPVGLAIERGVYFEICYAPAIRDSASRRQLISNAQSLVRVTRGKNIIITSEAQKAMELRGPYDIVNLGTIMGMNQAMAKDCISTNCRAVVMHAKTRRNTHRAVVSFEPISSLKPNELWKVGDDKKNINVGKTDFKGKSKVKRIRLSKDDEEEEENEAEISQDMEI</sequence>
<evidence type="ECO:0000313" key="6">
    <source>
        <dbReference type="EMBL" id="GET04230.1"/>
    </source>
</evidence>
<evidence type="ECO:0000313" key="5">
    <source>
        <dbReference type="EMBL" id="GBC04449.1"/>
    </source>
</evidence>
<dbReference type="PANTHER" id="PTHR13031">
    <property type="entry name" value="RIBONUCLEASE P SUBUNIT P30"/>
    <property type="match status" value="1"/>
</dbReference>